<evidence type="ECO:0000256" key="6">
    <source>
        <dbReference type="ARBA" id="ARBA00023026"/>
    </source>
</evidence>
<evidence type="ECO:0000256" key="2">
    <source>
        <dbReference type="ARBA" id="ARBA00004613"/>
    </source>
</evidence>
<feature type="domain" description="RxLR effector PexRD54 WY" evidence="7">
    <location>
        <begin position="108"/>
        <end position="148"/>
    </location>
</feature>
<dbReference type="InterPro" id="IPR054463">
    <property type="entry name" value="PexRD54_WY"/>
</dbReference>
<evidence type="ECO:0000256" key="4">
    <source>
        <dbReference type="ARBA" id="ARBA00022525"/>
    </source>
</evidence>
<comment type="similarity">
    <text evidence="3">Belongs to the RxLR effector family.</text>
</comment>
<dbReference type="Proteomes" id="UP000429607">
    <property type="component" value="Unassembled WGS sequence"/>
</dbReference>
<organism evidence="8 9">
    <name type="scientific">Phytophthora rubi</name>
    <dbReference type="NCBI Taxonomy" id="129364"/>
    <lineage>
        <taxon>Eukaryota</taxon>
        <taxon>Sar</taxon>
        <taxon>Stramenopiles</taxon>
        <taxon>Oomycota</taxon>
        <taxon>Peronosporomycetes</taxon>
        <taxon>Peronosporales</taxon>
        <taxon>Peronosporaceae</taxon>
        <taxon>Phytophthora</taxon>
    </lineage>
</organism>
<evidence type="ECO:0000313" key="8">
    <source>
        <dbReference type="EMBL" id="KAE8953783.1"/>
    </source>
</evidence>
<dbReference type="EMBL" id="QXFV01010398">
    <property type="protein sequence ID" value="KAE8953783.1"/>
    <property type="molecule type" value="Genomic_DNA"/>
</dbReference>
<reference evidence="8 9" key="1">
    <citation type="submission" date="2018-09" db="EMBL/GenBank/DDBJ databases">
        <title>Genomic investigation of the strawberry pathogen Phytophthora fragariae indicates pathogenicity is determined by transcriptional variation in three key races.</title>
        <authorList>
            <person name="Adams T.M."/>
            <person name="Armitage A.D."/>
            <person name="Sobczyk M.K."/>
            <person name="Bates H.J."/>
            <person name="Dunwell J.M."/>
            <person name="Nellist C.F."/>
            <person name="Harrison R.J."/>
        </authorList>
    </citation>
    <scope>NUCLEOTIDE SEQUENCE [LARGE SCALE GENOMIC DNA]</scope>
    <source>
        <strain evidence="8 9">SCRP249</strain>
    </source>
</reference>
<evidence type="ECO:0000256" key="3">
    <source>
        <dbReference type="ARBA" id="ARBA00010400"/>
    </source>
</evidence>
<evidence type="ECO:0000259" key="7">
    <source>
        <dbReference type="Pfam" id="PF22748"/>
    </source>
</evidence>
<evidence type="ECO:0000256" key="1">
    <source>
        <dbReference type="ARBA" id="ARBA00004340"/>
    </source>
</evidence>
<accession>A0A6A3G9X5</accession>
<name>A0A6A3G9X5_9STRA</name>
<dbReference type="GO" id="GO:0043657">
    <property type="term" value="C:host cell"/>
    <property type="evidence" value="ECO:0007669"/>
    <property type="project" value="UniProtKB-SubCell"/>
</dbReference>
<keyword evidence="5" id="KW-0732">Signal</keyword>
<dbReference type="AlphaFoldDB" id="A0A6A3G9X5"/>
<gene>
    <name evidence="8" type="ORF">PR001_g32746</name>
</gene>
<comment type="subcellular location">
    <subcellularLocation>
        <location evidence="1">Host cell</location>
    </subcellularLocation>
    <subcellularLocation>
        <location evidence="2">Secreted</location>
    </subcellularLocation>
</comment>
<evidence type="ECO:0000313" key="9">
    <source>
        <dbReference type="Proteomes" id="UP000429607"/>
    </source>
</evidence>
<comment type="caution">
    <text evidence="8">The sequence shown here is derived from an EMBL/GenBank/DDBJ whole genome shotgun (WGS) entry which is preliminary data.</text>
</comment>
<protein>
    <recommendedName>
        <fullName evidence="7">RxLR effector PexRD54 WY domain-containing protein</fullName>
    </recommendedName>
</protein>
<dbReference type="GO" id="GO:0005576">
    <property type="term" value="C:extracellular region"/>
    <property type="evidence" value="ECO:0007669"/>
    <property type="project" value="UniProtKB-SubCell"/>
</dbReference>
<feature type="domain" description="RxLR effector PexRD54 WY" evidence="7">
    <location>
        <begin position="199"/>
        <end position="239"/>
    </location>
</feature>
<feature type="non-terminal residue" evidence="8">
    <location>
        <position position="268"/>
    </location>
</feature>
<feature type="non-terminal residue" evidence="8">
    <location>
        <position position="1"/>
    </location>
</feature>
<proteinExistence type="inferred from homology"/>
<evidence type="ECO:0000256" key="5">
    <source>
        <dbReference type="ARBA" id="ARBA00022729"/>
    </source>
</evidence>
<dbReference type="Pfam" id="PF22748">
    <property type="entry name" value="PexRD54_WY"/>
    <property type="match status" value="2"/>
</dbReference>
<sequence>PSLETVANSIKSTVSVEKLHDWPKKGESADNVFKLLTLDKAADDFLAHPNVNAWINYIKLFNEENPTKRASLIATLTAQYGDDGLAKIIEAAKRVPSTEDIAKRVQTEQLQSWLVGQKSTDEVFGLLALDKAADSLLASPQLNTWISYMKLFNEKNPTKKTSLIATLTAHYGDKGLTKIVEAAERVPSTATIAKRVQNEQIQRWLGHGKTPDKVFAMLNLDEAGTHFFMHPQMNTWVKYTDDFNKAYPDTEITLLSVLSKRFKEETVV</sequence>
<keyword evidence="4" id="KW-0964">Secreted</keyword>
<keyword evidence="6" id="KW-0843">Virulence</keyword>